<dbReference type="OrthoDB" id="6500128at2759"/>
<evidence type="ECO:0008006" key="18">
    <source>
        <dbReference type="Google" id="ProtNLM"/>
    </source>
</evidence>
<feature type="transmembrane region" description="Helical" evidence="13">
    <location>
        <begin position="135"/>
        <end position="153"/>
    </location>
</feature>
<evidence type="ECO:0000256" key="6">
    <source>
        <dbReference type="ARBA" id="ARBA00022741"/>
    </source>
</evidence>
<evidence type="ECO:0000256" key="12">
    <source>
        <dbReference type="SAM" id="MobiDB-lite"/>
    </source>
</evidence>
<dbReference type="InterPro" id="IPR050173">
    <property type="entry name" value="ABC_transporter_C-like"/>
</dbReference>
<dbReference type="SMART" id="SM00382">
    <property type="entry name" value="AAA"/>
    <property type="match status" value="2"/>
</dbReference>
<comment type="similarity">
    <text evidence="2">Belongs to the ABC transporter superfamily. ABCC family. Conjugate transporter (TC 3.A.1.208) subfamily.</text>
</comment>
<dbReference type="Gene3D" id="1.20.1560.10">
    <property type="entry name" value="ABC transporter type 1, transmembrane domain"/>
    <property type="match status" value="2"/>
</dbReference>
<feature type="domain" description="ABC transporter" evidence="14">
    <location>
        <begin position="680"/>
        <end position="920"/>
    </location>
</feature>
<dbReference type="GO" id="GO:0008281">
    <property type="term" value="F:sulfonylurea receptor activity"/>
    <property type="evidence" value="ECO:0007669"/>
    <property type="project" value="InterPro"/>
</dbReference>
<evidence type="ECO:0000256" key="13">
    <source>
        <dbReference type="SAM" id="Phobius"/>
    </source>
</evidence>
<keyword evidence="10" id="KW-0675">Receptor</keyword>
<keyword evidence="9 13" id="KW-0472">Membrane</keyword>
<feature type="transmembrane region" description="Helical" evidence="13">
    <location>
        <begin position="72"/>
        <end position="93"/>
    </location>
</feature>
<feature type="compositionally biased region" description="Acidic residues" evidence="12">
    <location>
        <begin position="960"/>
        <end position="975"/>
    </location>
</feature>
<dbReference type="CDD" id="cd03288">
    <property type="entry name" value="ABCC_SUR2"/>
    <property type="match status" value="1"/>
</dbReference>
<feature type="transmembrane region" description="Helical" evidence="13">
    <location>
        <begin position="1236"/>
        <end position="1254"/>
    </location>
</feature>
<protein>
    <recommendedName>
        <fullName evidence="18">ATP-binding cassette, sub-family C (CFTR/MRP), member 9</fullName>
    </recommendedName>
</protein>
<feature type="transmembrane region" description="Helical" evidence="13">
    <location>
        <begin position="1045"/>
        <end position="1068"/>
    </location>
</feature>
<dbReference type="Pfam" id="PF00005">
    <property type="entry name" value="ABC_tran"/>
    <property type="match status" value="2"/>
</dbReference>
<comment type="caution">
    <text evidence="16">The sequence shown here is derived from an EMBL/GenBank/DDBJ whole genome shotgun (WGS) entry which is preliminary data.</text>
</comment>
<dbReference type="InterPro" id="IPR000388">
    <property type="entry name" value="ABCC8/9"/>
</dbReference>
<name>A0A9D3P935_MEGAT</name>
<keyword evidence="7" id="KW-0067">ATP-binding</keyword>
<proteinExistence type="inferred from homology"/>
<feature type="transmembrane region" description="Helical" evidence="13">
    <location>
        <begin position="105"/>
        <end position="123"/>
    </location>
</feature>
<evidence type="ECO:0000256" key="4">
    <source>
        <dbReference type="ARBA" id="ARBA00022692"/>
    </source>
</evidence>
<dbReference type="FunFam" id="1.20.1560.10:FF:000006">
    <property type="entry name" value="ATP-binding cassette, sub-family C (CFTR/MRP), member 9"/>
    <property type="match status" value="1"/>
</dbReference>
<keyword evidence="4 13" id="KW-0812">Transmembrane</keyword>
<evidence type="ECO:0000256" key="5">
    <source>
        <dbReference type="ARBA" id="ARBA00022737"/>
    </source>
</evidence>
<evidence type="ECO:0000256" key="10">
    <source>
        <dbReference type="ARBA" id="ARBA00023170"/>
    </source>
</evidence>
<feature type="domain" description="ABC transmembrane type-1" evidence="15">
    <location>
        <begin position="1016"/>
        <end position="1287"/>
    </location>
</feature>
<dbReference type="GO" id="GO:0033198">
    <property type="term" value="P:response to ATP"/>
    <property type="evidence" value="ECO:0007669"/>
    <property type="project" value="UniProtKB-ARBA"/>
</dbReference>
<evidence type="ECO:0000256" key="9">
    <source>
        <dbReference type="ARBA" id="ARBA00023136"/>
    </source>
</evidence>
<feature type="transmembrane region" description="Helical" evidence="13">
    <location>
        <begin position="165"/>
        <end position="184"/>
    </location>
</feature>
<dbReference type="PROSITE" id="PS50929">
    <property type="entry name" value="ABC_TM1F"/>
    <property type="match status" value="2"/>
</dbReference>
<evidence type="ECO:0000256" key="8">
    <source>
        <dbReference type="ARBA" id="ARBA00022989"/>
    </source>
</evidence>
<keyword evidence="3" id="KW-0813">Transport</keyword>
<dbReference type="InterPro" id="IPR011527">
    <property type="entry name" value="ABC1_TM_dom"/>
</dbReference>
<dbReference type="SUPFAM" id="SSF90123">
    <property type="entry name" value="ABC transporter transmembrane region"/>
    <property type="match status" value="2"/>
</dbReference>
<evidence type="ECO:0000259" key="15">
    <source>
        <dbReference type="PROSITE" id="PS50929"/>
    </source>
</evidence>
<dbReference type="InterPro" id="IPR017871">
    <property type="entry name" value="ABC_transporter-like_CS"/>
</dbReference>
<dbReference type="PRINTS" id="PR01092">
    <property type="entry name" value="SULFNYLUREAR"/>
</dbReference>
<feature type="transmembrane region" description="Helical" evidence="13">
    <location>
        <begin position="540"/>
        <end position="569"/>
    </location>
</feature>
<dbReference type="PROSITE" id="PS00211">
    <property type="entry name" value="ABC_TRANSPORTER_1"/>
    <property type="match status" value="2"/>
</dbReference>
<reference evidence="16" key="1">
    <citation type="submission" date="2021-01" db="EMBL/GenBank/DDBJ databases">
        <authorList>
            <person name="Zahm M."/>
            <person name="Roques C."/>
            <person name="Cabau C."/>
            <person name="Klopp C."/>
            <person name="Donnadieu C."/>
            <person name="Jouanno E."/>
            <person name="Lampietro C."/>
            <person name="Louis A."/>
            <person name="Herpin A."/>
            <person name="Echchiki A."/>
            <person name="Berthelot C."/>
            <person name="Parey E."/>
            <person name="Roest-Crollius H."/>
            <person name="Braasch I."/>
            <person name="Postlethwait J."/>
            <person name="Bobe J."/>
            <person name="Montfort J."/>
            <person name="Bouchez O."/>
            <person name="Begum T."/>
            <person name="Mejri S."/>
            <person name="Adams A."/>
            <person name="Chen W.-J."/>
            <person name="Guiguen Y."/>
        </authorList>
    </citation>
    <scope>NUCLEOTIDE SEQUENCE</scope>
    <source>
        <strain evidence="16">YG-15Mar2019-1</strain>
        <tissue evidence="16">Brain</tissue>
    </source>
</reference>
<evidence type="ECO:0000256" key="7">
    <source>
        <dbReference type="ARBA" id="ARBA00022840"/>
    </source>
</evidence>
<sequence length="1603" mass="180190">MALSFCGSDRNNSYSVAEGVLNNSCFVDALNLVPHVFLLFITFPILFIGWGSQSSKVQIHHNTWLHFPGHNMRWILTFTLLFVHVCEIAEGIVSNGHMKTNHLHLFMPALMGFIAATTSVVYYHNIETSNFPKLLLALFIYWVLAFITKTIKLVKYAEFKVGIQHLRFCITALLVVLYGLLMAVEINVIRVRKYVFFASPQKVKPPEDLQDLGVRFLQPFVNLLSKATYWWMNPLIIGAHKRPIELKKIGKLPIAMRALTNYLRLKDAYEEQRATDDPEKAPSIWKSMYRAFGRPILLSSTFRYLADLLGFAGPLCISGIVNRLENKSGNETMAIVEDHDKAMYFGVYFLSSNELLQNTSVLAVLLFLALVLQRTFLQASYYVTIETGINLRGALLAMIYNKILRLSTSNMSMGEMTLGQINNLVAIETNQLMWFLFLCPNLWAMPVQIIMGVILLYYLLGYSALIGASVIVLLAPVQYFIATKLADTQKSTLDYSTDRLKKTTEILKGIKLLKLYAWEDIFCDSVEETRTKELKSLKTFALYTSMSIFMNAAIPIAAVLATFVAHAYISDTRLSPSEAFASLALFHILVTPLFLLSTVVRFAVKALVSVQKLGEFLQSDEIGDDSWRNGDMSVSLESCRKHPGATKAINRKQPLRYQLDSYEQPARRQLRPTETEDVAVKVTNGSFTWGSNLSTLSDINIRIPTGQLTMIVGQVGCGKSSLLLAMLGEMQTLSGRVHWSKLPECEMFQEGNISKNRYSVAYATQKSWLLNATVEENITFGSPFNKQRYKAVIDACSLQPDIDLLPFGDQTEIGERGINLSGGQRQRICVARALYQNTNIVFLDDPFSALDIHLSDHLMQEGILKFLQDDKRTVVLVTHKLQYLIHADWIIAMKDGSVLREGTLKDIQNNDVELYEHWKTLMNRQDQELEKDTEVDSQTTLERKTLRRAFYSREAKNQIDDEDEEEEEEEDEDDTLSLTTSRRSKIPWKVCWRYLSSGGFLLVVMMISSKLLKHSVMVAIDYWLAAWTSSNTTGNPDLNEEHRSFYVPVFSILCGAGIALCLITSLTVELMGLSAATSLHHNLLNKIIHAPLRFFDVTPLGQILNRFSADTNIIDQHIPPTLESLTRSTLLCLSAIGVIAFVTPTFLIALVPLIVAFYFIQKYFRVASKDLQDLDDSTQLPLLCHFSETAEGLTTIRAFRHEARFKQRMLELTDTNNTAYLFLSAANRWLEVRTDYLGAVIVLTAAMASIWGSFHGPQSGLVGLGLTYALTVTNYLNWVVRNLADLEVQMAAVKKVNSFLSTESENYEGSMDVSQVPEDWPQHGEIKIQDLSVRYDPMLKPVLKHVNAYINPGQKVGICGRTGSGKSSLSLAFFNMVDMFEGKIVIDGIDICKLPLQTLRSRLSIILQDPILFSGSIRFNLDPERKCTDEGLWEALEIAQLKNMVKALPGGLDAMVTEGGENFSVGQRQLFCLARAFVRKSSILIMDEATASIDMATENILQKVVMTAFADRTVVTIAHLVSSITEAEQVLVFSSGILVECDSAPNLLAQEDSLFSVLHRVHTILTADLVIVMKRGNILEYDKPETLLEQEDGMFASFVKADM</sequence>
<dbReference type="FunFam" id="3.40.50.300:FF:000197">
    <property type="entry name" value="ATP-binding cassette, sub-family C (CFTR/MRP), member 9"/>
    <property type="match status" value="1"/>
</dbReference>
<dbReference type="PANTHER" id="PTHR24223">
    <property type="entry name" value="ATP-BINDING CASSETTE SUB-FAMILY C"/>
    <property type="match status" value="1"/>
</dbReference>
<dbReference type="GO" id="GO:0071805">
    <property type="term" value="P:potassium ion transmembrane transport"/>
    <property type="evidence" value="ECO:0007669"/>
    <property type="project" value="UniProtKB-ARBA"/>
</dbReference>
<evidence type="ECO:0000259" key="14">
    <source>
        <dbReference type="PROSITE" id="PS50893"/>
    </source>
</evidence>
<gene>
    <name evidence="16" type="ORF">MATL_G00263060</name>
</gene>
<keyword evidence="6" id="KW-0547">Nucleotide-binding</keyword>
<dbReference type="InterPro" id="IPR027417">
    <property type="entry name" value="P-loop_NTPase"/>
</dbReference>
<dbReference type="Pfam" id="PF00664">
    <property type="entry name" value="ABC_membrane"/>
    <property type="match status" value="2"/>
</dbReference>
<dbReference type="GO" id="GO:0032991">
    <property type="term" value="C:protein-containing complex"/>
    <property type="evidence" value="ECO:0007669"/>
    <property type="project" value="UniProtKB-ARBA"/>
</dbReference>
<dbReference type="GO" id="GO:0140359">
    <property type="term" value="F:ABC-type transporter activity"/>
    <property type="evidence" value="ECO:0007669"/>
    <property type="project" value="InterPro"/>
</dbReference>
<dbReference type="InterPro" id="IPR047080">
    <property type="entry name" value="ABCC9_ATP-bd_dom1"/>
</dbReference>
<dbReference type="PANTHER" id="PTHR24223:SF173">
    <property type="entry name" value="ATP-BINDING CASSETTE SUB-FAMILY C MEMBER 9"/>
    <property type="match status" value="1"/>
</dbReference>
<feature type="transmembrane region" description="Helical" evidence="13">
    <location>
        <begin position="32"/>
        <end position="51"/>
    </location>
</feature>
<dbReference type="FunFam" id="3.40.50.300:FF:000394">
    <property type="entry name" value="ATP-binding cassette, sub-family C (CFTR/MRP), member 9"/>
    <property type="match status" value="1"/>
</dbReference>
<dbReference type="GO" id="GO:0016887">
    <property type="term" value="F:ATP hydrolysis activity"/>
    <property type="evidence" value="ECO:0007669"/>
    <property type="project" value="InterPro"/>
</dbReference>
<evidence type="ECO:0000256" key="11">
    <source>
        <dbReference type="ARBA" id="ARBA00023180"/>
    </source>
</evidence>
<feature type="region of interest" description="Disordered" evidence="12">
    <location>
        <begin position="956"/>
        <end position="978"/>
    </location>
</feature>
<comment type="subcellular location">
    <subcellularLocation>
        <location evidence="1">Cell membrane</location>
        <topology evidence="1">Multi-pass membrane protein</topology>
    </subcellularLocation>
</comment>
<dbReference type="EMBL" id="JAFDVH010000025">
    <property type="protein sequence ID" value="KAG7454744.1"/>
    <property type="molecule type" value="Genomic_DNA"/>
</dbReference>
<dbReference type="GO" id="GO:0005886">
    <property type="term" value="C:plasma membrane"/>
    <property type="evidence" value="ECO:0007669"/>
    <property type="project" value="UniProtKB-SubCell"/>
</dbReference>
<feature type="transmembrane region" description="Helical" evidence="13">
    <location>
        <begin position="581"/>
        <end position="604"/>
    </location>
</feature>
<evidence type="ECO:0000313" key="17">
    <source>
        <dbReference type="Proteomes" id="UP001046870"/>
    </source>
</evidence>
<dbReference type="InterPro" id="IPR003439">
    <property type="entry name" value="ABC_transporter-like_ATP-bd"/>
</dbReference>
<evidence type="ECO:0000256" key="3">
    <source>
        <dbReference type="ARBA" id="ARBA00022448"/>
    </source>
</evidence>
<evidence type="ECO:0000313" key="16">
    <source>
        <dbReference type="EMBL" id="KAG7454744.1"/>
    </source>
</evidence>
<feature type="transmembrane region" description="Helical" evidence="13">
    <location>
        <begin position="1130"/>
        <end position="1160"/>
    </location>
</feature>
<dbReference type="SUPFAM" id="SSF52540">
    <property type="entry name" value="P-loop containing nucleoside triphosphate hydrolases"/>
    <property type="match status" value="2"/>
</dbReference>
<feature type="domain" description="ABC transmembrane type-1" evidence="15">
    <location>
        <begin position="305"/>
        <end position="605"/>
    </location>
</feature>
<dbReference type="GO" id="GO:0005524">
    <property type="term" value="F:ATP binding"/>
    <property type="evidence" value="ECO:0007669"/>
    <property type="project" value="UniProtKB-KW"/>
</dbReference>
<feature type="domain" description="ABC transporter" evidence="14">
    <location>
        <begin position="1326"/>
        <end position="1560"/>
    </location>
</feature>
<dbReference type="CDD" id="cd18591">
    <property type="entry name" value="ABC_6TM_SUR1_D1_like"/>
    <property type="match status" value="1"/>
</dbReference>
<dbReference type="PROSITE" id="PS50893">
    <property type="entry name" value="ABC_TRANSPORTER_2"/>
    <property type="match status" value="2"/>
</dbReference>
<keyword evidence="17" id="KW-1185">Reference proteome</keyword>
<dbReference type="InterPro" id="IPR036640">
    <property type="entry name" value="ABC1_TM_sf"/>
</dbReference>
<keyword evidence="8 13" id="KW-1133">Transmembrane helix</keyword>
<dbReference type="InterPro" id="IPR003593">
    <property type="entry name" value="AAA+_ATPase"/>
</dbReference>
<dbReference type="Gene3D" id="3.40.50.300">
    <property type="entry name" value="P-loop containing nucleotide triphosphate hydrolases"/>
    <property type="match status" value="3"/>
</dbReference>
<organism evidence="16 17">
    <name type="scientific">Megalops atlanticus</name>
    <name type="common">Tarpon</name>
    <name type="synonym">Clupea gigantea</name>
    <dbReference type="NCBI Taxonomy" id="7932"/>
    <lineage>
        <taxon>Eukaryota</taxon>
        <taxon>Metazoa</taxon>
        <taxon>Chordata</taxon>
        <taxon>Craniata</taxon>
        <taxon>Vertebrata</taxon>
        <taxon>Euteleostomi</taxon>
        <taxon>Actinopterygii</taxon>
        <taxon>Neopterygii</taxon>
        <taxon>Teleostei</taxon>
        <taxon>Elopiformes</taxon>
        <taxon>Megalopidae</taxon>
        <taxon>Megalops</taxon>
    </lineage>
</organism>
<accession>A0A9D3P935</accession>
<feature type="transmembrane region" description="Helical" evidence="13">
    <location>
        <begin position="449"/>
        <end position="475"/>
    </location>
</feature>
<evidence type="ECO:0000256" key="2">
    <source>
        <dbReference type="ARBA" id="ARBA00009726"/>
    </source>
</evidence>
<evidence type="ECO:0000256" key="1">
    <source>
        <dbReference type="ARBA" id="ARBA00004651"/>
    </source>
</evidence>
<dbReference type="CDD" id="cd18602">
    <property type="entry name" value="ABC_6TM_SUR1_D2_like"/>
    <property type="match status" value="1"/>
</dbReference>
<keyword evidence="11" id="KW-0325">Glycoprotein</keyword>
<keyword evidence="5" id="KW-0677">Repeat</keyword>
<dbReference type="FunFam" id="1.20.1560.10:FF:000005">
    <property type="entry name" value="ATP-binding cassette, sub-family C (CFTR/MRP), member 9"/>
    <property type="match status" value="1"/>
</dbReference>
<dbReference type="Proteomes" id="UP001046870">
    <property type="component" value="Chromosome 25"/>
</dbReference>
<feature type="transmembrane region" description="Helical" evidence="13">
    <location>
        <begin position="355"/>
        <end position="373"/>
    </location>
</feature>
<dbReference type="CDD" id="cd03290">
    <property type="entry name" value="ABCC_SUR1_N"/>
    <property type="match status" value="1"/>
</dbReference>